<keyword evidence="1 4" id="KW-0413">Isomerase</keyword>
<evidence type="ECO:0000256" key="4">
    <source>
        <dbReference type="RuleBase" id="RU003513"/>
    </source>
</evidence>
<dbReference type="PANTHER" id="PTHR43174">
    <property type="entry name" value="UDP-N-ACETYLGLUCOSAMINE 2-EPIMERASE"/>
    <property type="match status" value="1"/>
</dbReference>
<keyword evidence="7" id="KW-1185">Reference proteome</keyword>
<feature type="domain" description="UDP-N-acetylglucosamine 2-epimerase" evidence="5">
    <location>
        <begin position="26"/>
        <end position="363"/>
    </location>
</feature>
<dbReference type="GO" id="GO:0008761">
    <property type="term" value="F:UDP-N-acetylglucosamine 2-epimerase activity"/>
    <property type="evidence" value="ECO:0007669"/>
    <property type="project" value="UniProtKB-EC"/>
</dbReference>
<dbReference type="Gene3D" id="3.40.50.2000">
    <property type="entry name" value="Glycogen Phosphorylase B"/>
    <property type="match status" value="2"/>
</dbReference>
<organism evidence="6 7">
    <name type="scientific">Antarcticibacterium flavum</name>
    <dbReference type="NCBI Taxonomy" id="2058175"/>
    <lineage>
        <taxon>Bacteria</taxon>
        <taxon>Pseudomonadati</taxon>
        <taxon>Bacteroidota</taxon>
        <taxon>Flavobacteriia</taxon>
        <taxon>Flavobacteriales</taxon>
        <taxon>Flavobacteriaceae</taxon>
        <taxon>Antarcticibacterium</taxon>
    </lineage>
</organism>
<evidence type="ECO:0000259" key="5">
    <source>
        <dbReference type="Pfam" id="PF02350"/>
    </source>
</evidence>
<dbReference type="Pfam" id="PF02350">
    <property type="entry name" value="Epimerase_2"/>
    <property type="match status" value="1"/>
</dbReference>
<evidence type="ECO:0000256" key="3">
    <source>
        <dbReference type="ARBA" id="ARBA00038858"/>
    </source>
</evidence>
<evidence type="ECO:0000313" key="6">
    <source>
        <dbReference type="EMBL" id="QCY70578.1"/>
    </source>
</evidence>
<comment type="similarity">
    <text evidence="2 4">Belongs to the UDP-N-acetylglucosamine 2-epimerase family.</text>
</comment>
<accession>A0A5B7X788</accession>
<dbReference type="InterPro" id="IPR003331">
    <property type="entry name" value="UDP_GlcNAc_Epimerase_2_dom"/>
</dbReference>
<dbReference type="KEGG" id="afla:FHG64_14870"/>
<dbReference type="AlphaFoldDB" id="A0A5B7X788"/>
<evidence type="ECO:0000256" key="2">
    <source>
        <dbReference type="ARBA" id="ARBA00038209"/>
    </source>
</evidence>
<dbReference type="SUPFAM" id="SSF53756">
    <property type="entry name" value="UDP-Glycosyltransferase/glycogen phosphorylase"/>
    <property type="match status" value="1"/>
</dbReference>
<sequence>MKVLLTFGTRPEAIKMAPVIRELIRRKINFKVCVTAQHREMLDQVLDFFSIQPDFDLNLMVPDQNLNSLSAQIFKEFAPVLNMEKPDLVIVQGDTTTAFCVAMAAFNAGVKVAHIEAGLRTYNLTSPYPEEGNRQLLSRIANFHFAPTAHAQQNLLKEGVTKEDVYVTGNTSIDALEYAKSILKSGYRNSEINDLEKRVDPGLNLILVTAHRRENFQHGLLELCKSLNYLGNRKDVQILFPVHPNPKVQKIIFENIDSRANIVLLKPLNFPALMWLMEKSKFIISDSGGVQEEAPSFNKIVIVTREVTERIEGLEKGFSILVGTSASRIIEESEQILNGSIPDPSGPNPYGGGNAAARITDVLLRSFQKV</sequence>
<dbReference type="OrthoDB" id="9803238at2"/>
<reference evidence="6 7" key="1">
    <citation type="submission" date="2019-06" db="EMBL/GenBank/DDBJ databases">
        <title>Complete genome sequence of Antarcticibacterium flavum KCTC 52984T from an Antarctic marine sediment.</title>
        <authorList>
            <person name="Lee Y.M."/>
            <person name="Shin S.C."/>
        </authorList>
    </citation>
    <scope>NUCLEOTIDE SEQUENCE [LARGE SCALE GENOMIC DNA]</scope>
    <source>
        <strain evidence="6 7">KCTC 52984</strain>
    </source>
</reference>
<evidence type="ECO:0000313" key="7">
    <source>
        <dbReference type="Proteomes" id="UP000309016"/>
    </source>
</evidence>
<dbReference type="PANTHER" id="PTHR43174:SF2">
    <property type="entry name" value="UDP-N-ACETYLGLUCOSAMINE 2-EPIMERASE"/>
    <property type="match status" value="1"/>
</dbReference>
<dbReference type="EMBL" id="CP040812">
    <property type="protein sequence ID" value="QCY70578.1"/>
    <property type="molecule type" value="Genomic_DNA"/>
</dbReference>
<dbReference type="EC" id="5.1.3.14" evidence="3"/>
<dbReference type="InterPro" id="IPR029767">
    <property type="entry name" value="WecB-like"/>
</dbReference>
<name>A0A5B7X788_9FLAO</name>
<gene>
    <name evidence="6" type="ORF">FHG64_14870</name>
</gene>
<dbReference type="CDD" id="cd03786">
    <property type="entry name" value="GTB_UDP-GlcNAc_2-Epimerase"/>
    <property type="match status" value="1"/>
</dbReference>
<proteinExistence type="inferred from homology"/>
<evidence type="ECO:0000256" key="1">
    <source>
        <dbReference type="ARBA" id="ARBA00023235"/>
    </source>
</evidence>
<dbReference type="NCBIfam" id="TIGR00236">
    <property type="entry name" value="wecB"/>
    <property type="match status" value="1"/>
</dbReference>
<dbReference type="Proteomes" id="UP000309016">
    <property type="component" value="Chromosome"/>
</dbReference>
<dbReference type="RefSeq" id="WP_139067147.1">
    <property type="nucleotide sequence ID" value="NZ_CP040812.1"/>
</dbReference>
<protein>
    <recommendedName>
        <fullName evidence="3">UDP-N-acetylglucosamine 2-epimerase (non-hydrolyzing)</fullName>
        <ecNumber evidence="3">5.1.3.14</ecNumber>
    </recommendedName>
</protein>